<protein>
    <submittedName>
        <fullName evidence="12">Siderophore iron transporter mirB</fullName>
    </submittedName>
</protein>
<accession>A0A2N6NHS2</accession>
<feature type="transmembrane region" description="Helical" evidence="10">
    <location>
        <begin position="355"/>
        <end position="374"/>
    </location>
</feature>
<evidence type="ECO:0000256" key="7">
    <source>
        <dbReference type="ARBA" id="ARBA00023004"/>
    </source>
</evidence>
<gene>
    <name evidence="12" type="primary">mirB_2</name>
    <name evidence="12" type="ORF">BM221_007821</name>
</gene>
<evidence type="ECO:0000256" key="2">
    <source>
        <dbReference type="ARBA" id="ARBA00008335"/>
    </source>
</evidence>
<dbReference type="GO" id="GO:0005886">
    <property type="term" value="C:plasma membrane"/>
    <property type="evidence" value="ECO:0007669"/>
    <property type="project" value="TreeGrafter"/>
</dbReference>
<dbReference type="GO" id="GO:0006826">
    <property type="term" value="P:iron ion transport"/>
    <property type="evidence" value="ECO:0007669"/>
    <property type="project" value="UniProtKB-KW"/>
</dbReference>
<feature type="transmembrane region" description="Helical" evidence="10">
    <location>
        <begin position="395"/>
        <end position="416"/>
    </location>
</feature>
<evidence type="ECO:0000256" key="9">
    <source>
        <dbReference type="ARBA" id="ARBA00023136"/>
    </source>
</evidence>
<keyword evidence="9 10" id="KW-0472">Membrane</keyword>
<comment type="caution">
    <text evidence="12">The sequence shown here is derived from an EMBL/GenBank/DDBJ whole genome shotgun (WGS) entry which is preliminary data.</text>
</comment>
<dbReference type="InterPro" id="IPR036259">
    <property type="entry name" value="MFS_trans_sf"/>
</dbReference>
<sequence length="626" mass="68128">MIGSLSETLTPFVTSDFQSHSLMPVINVMTSILSAATYMPIAKILNIWDRTFGFAAMMLLSTLGLILMAASKSFAVYTAANVFYNVGFTGMIFAVDIMTADFSSLKMRAFAYALTSSSYIITAFGGPKAAETIYESNWRWGFGAWTIVLPVVSAPMMYMLQRGKRLAKENGLLTRESSNRTWAEGFKYHFIEFDVIGVFLLSAGFVLFLLPFTIAADSEDQWRSAYIIAMLVLGLVLIAVFALWERFGASVPVVPWKLLKSPCVMGACLIAATYQISYACWNSYFTSYLQVVYDISKSRAGYINNIFNVVSGIELFLVGILIRWSGRYKWVFMWGIPLYILGVGLLIYFRQPNHSLGYIIMCQIFMSLGGGVIIGGQQVSVVATVSHDEVASAMAVLSLIATIGGAIGNSISGGIWTNTLPGKLQQLLPDSVKDQWRDFYDDLDVQLSYPVGTPERTAIMDAYAGSQKFMLIAGTCIMGLSLIWMMMLKNVNLKKIDQVKGLSITLAESSIHDILSGSAKTFSVLLASFVDDSHFIEDSKELVGQPSDNGGATSGSGVRSALENVLASEAPVTPAKVADLVKNLEPKAARVAEEVALLVRGGRGRTLEAEGKGSKVELLGALLGKL</sequence>
<dbReference type="OMA" id="WTHTLPG"/>
<dbReference type="Gene3D" id="1.20.1250.20">
    <property type="entry name" value="MFS general substrate transporter like domains"/>
    <property type="match status" value="2"/>
</dbReference>
<dbReference type="Proteomes" id="UP000235728">
    <property type="component" value="Unassembled WGS sequence"/>
</dbReference>
<feature type="transmembrane region" description="Helical" evidence="10">
    <location>
        <begin position="76"/>
        <end position="97"/>
    </location>
</feature>
<keyword evidence="8" id="KW-0406">Ion transport</keyword>
<proteinExistence type="inferred from homology"/>
<evidence type="ECO:0000256" key="8">
    <source>
        <dbReference type="ARBA" id="ARBA00023065"/>
    </source>
</evidence>
<dbReference type="FunFam" id="1.20.1250.20:FF:000284">
    <property type="entry name" value="Siderophore iron transporter mirB"/>
    <property type="match status" value="1"/>
</dbReference>
<dbReference type="InterPro" id="IPR020846">
    <property type="entry name" value="MFS_dom"/>
</dbReference>
<dbReference type="AlphaFoldDB" id="A0A2N6NHS2"/>
<evidence type="ECO:0000256" key="10">
    <source>
        <dbReference type="SAM" id="Phobius"/>
    </source>
</evidence>
<keyword evidence="6 10" id="KW-1133">Transmembrane helix</keyword>
<dbReference type="Pfam" id="PF07690">
    <property type="entry name" value="MFS_1"/>
    <property type="match status" value="1"/>
</dbReference>
<organism evidence="12 13">
    <name type="scientific">Beauveria bassiana</name>
    <name type="common">White muscardine disease fungus</name>
    <name type="synonym">Tritirachium shiotae</name>
    <dbReference type="NCBI Taxonomy" id="176275"/>
    <lineage>
        <taxon>Eukaryota</taxon>
        <taxon>Fungi</taxon>
        <taxon>Dikarya</taxon>
        <taxon>Ascomycota</taxon>
        <taxon>Pezizomycotina</taxon>
        <taxon>Sordariomycetes</taxon>
        <taxon>Hypocreomycetidae</taxon>
        <taxon>Hypocreales</taxon>
        <taxon>Cordycipitaceae</taxon>
        <taxon>Beauveria</taxon>
    </lineage>
</organism>
<evidence type="ECO:0000313" key="12">
    <source>
        <dbReference type="EMBL" id="PMB66825.1"/>
    </source>
</evidence>
<feature type="transmembrane region" description="Helical" evidence="10">
    <location>
        <begin position="195"/>
        <end position="214"/>
    </location>
</feature>
<evidence type="ECO:0000256" key="3">
    <source>
        <dbReference type="ARBA" id="ARBA00022448"/>
    </source>
</evidence>
<dbReference type="InterPro" id="IPR011701">
    <property type="entry name" value="MFS"/>
</dbReference>
<evidence type="ECO:0000256" key="1">
    <source>
        <dbReference type="ARBA" id="ARBA00004141"/>
    </source>
</evidence>
<keyword evidence="5 10" id="KW-0812">Transmembrane</keyword>
<feature type="transmembrane region" description="Helical" evidence="10">
    <location>
        <begin position="20"/>
        <end position="39"/>
    </location>
</feature>
<evidence type="ECO:0000313" key="13">
    <source>
        <dbReference type="Proteomes" id="UP000235728"/>
    </source>
</evidence>
<dbReference type="PANTHER" id="PTHR23501">
    <property type="entry name" value="MAJOR FACILITATOR SUPERFAMILY"/>
    <property type="match status" value="1"/>
</dbReference>
<evidence type="ECO:0000256" key="5">
    <source>
        <dbReference type="ARBA" id="ARBA00022692"/>
    </source>
</evidence>
<dbReference type="GO" id="GO:0022857">
    <property type="term" value="F:transmembrane transporter activity"/>
    <property type="evidence" value="ECO:0007669"/>
    <property type="project" value="InterPro"/>
</dbReference>
<evidence type="ECO:0000259" key="11">
    <source>
        <dbReference type="PROSITE" id="PS50850"/>
    </source>
</evidence>
<feature type="transmembrane region" description="Helical" evidence="10">
    <location>
        <begin position="138"/>
        <end position="160"/>
    </location>
</feature>
<feature type="transmembrane region" description="Helical" evidence="10">
    <location>
        <begin position="305"/>
        <end position="324"/>
    </location>
</feature>
<feature type="transmembrane region" description="Helical" evidence="10">
    <location>
        <begin position="469"/>
        <end position="488"/>
    </location>
</feature>
<evidence type="ECO:0000256" key="4">
    <source>
        <dbReference type="ARBA" id="ARBA00022496"/>
    </source>
</evidence>
<feature type="transmembrane region" description="Helical" evidence="10">
    <location>
        <begin position="226"/>
        <end position="244"/>
    </location>
</feature>
<keyword evidence="4" id="KW-0410">Iron transport</keyword>
<keyword evidence="3" id="KW-0813">Transport</keyword>
<feature type="transmembrane region" description="Helical" evidence="10">
    <location>
        <begin position="109"/>
        <end position="126"/>
    </location>
</feature>
<evidence type="ECO:0000256" key="6">
    <source>
        <dbReference type="ARBA" id="ARBA00022989"/>
    </source>
</evidence>
<feature type="domain" description="Major facilitator superfamily (MFS) profile" evidence="11">
    <location>
        <begin position="1"/>
        <end position="491"/>
    </location>
</feature>
<feature type="transmembrane region" description="Helical" evidence="10">
    <location>
        <begin position="264"/>
        <end position="285"/>
    </location>
</feature>
<feature type="transmembrane region" description="Helical" evidence="10">
    <location>
        <begin position="331"/>
        <end position="349"/>
    </location>
</feature>
<reference evidence="12 13" key="1">
    <citation type="journal article" date="2016" name="Appl. Microbiol. Biotechnol.">
        <title>Characterization of T-DNA insertion mutants with decreased virulence in the entomopathogenic fungus Beauveria bassiana JEF-007.</title>
        <authorList>
            <person name="Kim S."/>
            <person name="Lee S.J."/>
            <person name="Nai Y.S."/>
            <person name="Yu J.S."/>
            <person name="Lee M.R."/>
            <person name="Yang Y.T."/>
            <person name="Kim J.S."/>
        </authorList>
    </citation>
    <scope>NUCLEOTIDE SEQUENCE [LARGE SCALE GENOMIC DNA]</scope>
    <source>
        <strain evidence="12 13">JEF-007</strain>
    </source>
</reference>
<dbReference type="SUPFAM" id="SSF103473">
    <property type="entry name" value="MFS general substrate transporter"/>
    <property type="match status" value="2"/>
</dbReference>
<keyword evidence="7" id="KW-0408">Iron</keyword>
<comment type="subcellular location">
    <subcellularLocation>
        <location evidence="1">Membrane</location>
        <topology evidence="1">Multi-pass membrane protein</topology>
    </subcellularLocation>
</comment>
<dbReference type="PANTHER" id="PTHR23501:SF55">
    <property type="entry name" value="SIDEROPHORE IRON TRANSPORTER, PUTATIVE (AFU_ORTHOLOGUE AFUA_3G03440)-RELATED"/>
    <property type="match status" value="1"/>
</dbReference>
<dbReference type="EMBL" id="MRVG01000008">
    <property type="protein sequence ID" value="PMB66825.1"/>
    <property type="molecule type" value="Genomic_DNA"/>
</dbReference>
<dbReference type="FunFam" id="1.20.1250.20:FF:000302">
    <property type="entry name" value="MFS siderochrome iron transporter MirB"/>
    <property type="match status" value="1"/>
</dbReference>
<comment type="similarity">
    <text evidence="2">Belongs to the major facilitator superfamily.</text>
</comment>
<dbReference type="GO" id="GO:0010106">
    <property type="term" value="P:cellular response to iron ion starvation"/>
    <property type="evidence" value="ECO:0007669"/>
    <property type="project" value="UniProtKB-ARBA"/>
</dbReference>
<name>A0A2N6NHS2_BEABA</name>
<dbReference type="PROSITE" id="PS50850">
    <property type="entry name" value="MFS"/>
    <property type="match status" value="1"/>
</dbReference>
<feature type="transmembrane region" description="Helical" evidence="10">
    <location>
        <begin position="51"/>
        <end position="70"/>
    </location>
</feature>